<dbReference type="GO" id="GO:0005886">
    <property type="term" value="C:plasma membrane"/>
    <property type="evidence" value="ECO:0007669"/>
    <property type="project" value="UniProtKB-SubCell"/>
</dbReference>
<evidence type="ECO:0000259" key="9">
    <source>
        <dbReference type="PROSITE" id="PS50893"/>
    </source>
</evidence>
<evidence type="ECO:0000256" key="1">
    <source>
        <dbReference type="ARBA" id="ARBA00004202"/>
    </source>
</evidence>
<name>A0A4R5BFW5_9ACTN</name>
<dbReference type="GO" id="GO:0005524">
    <property type="term" value="F:ATP binding"/>
    <property type="evidence" value="ECO:0007669"/>
    <property type="project" value="UniProtKB-KW"/>
</dbReference>
<dbReference type="EMBL" id="SMKY01000047">
    <property type="protein sequence ID" value="TDD84173.1"/>
    <property type="molecule type" value="Genomic_DNA"/>
</dbReference>
<dbReference type="FunFam" id="3.40.50.300:FF:000016">
    <property type="entry name" value="Oligopeptide ABC transporter ATP-binding component"/>
    <property type="match status" value="1"/>
</dbReference>
<dbReference type="InterPro" id="IPR017871">
    <property type="entry name" value="ABC_transporter-like_CS"/>
</dbReference>
<dbReference type="GO" id="GO:0015833">
    <property type="term" value="P:peptide transport"/>
    <property type="evidence" value="ECO:0007669"/>
    <property type="project" value="InterPro"/>
</dbReference>
<evidence type="ECO:0000313" key="10">
    <source>
        <dbReference type="EMBL" id="TDD84173.1"/>
    </source>
</evidence>
<dbReference type="OrthoDB" id="9809030at2"/>
<proteinExistence type="inferred from homology"/>
<feature type="domain" description="ABC transporter" evidence="9">
    <location>
        <begin position="12"/>
        <end position="262"/>
    </location>
</feature>
<protein>
    <submittedName>
        <fullName evidence="10">ABC transporter ATP-binding protein</fullName>
    </submittedName>
</protein>
<evidence type="ECO:0000256" key="5">
    <source>
        <dbReference type="ARBA" id="ARBA00022741"/>
    </source>
</evidence>
<dbReference type="Proteomes" id="UP000295578">
    <property type="component" value="Unassembled WGS sequence"/>
</dbReference>
<accession>A0A4R5BFW5</accession>
<dbReference type="CDD" id="cd03257">
    <property type="entry name" value="ABC_NikE_OppD_transporters"/>
    <property type="match status" value="1"/>
</dbReference>
<keyword evidence="4" id="KW-1003">Cell membrane</keyword>
<keyword evidence="11" id="KW-1185">Reference proteome</keyword>
<dbReference type="PROSITE" id="PS50893">
    <property type="entry name" value="ABC_TRANSPORTER_2"/>
    <property type="match status" value="1"/>
</dbReference>
<feature type="region of interest" description="Disordered" evidence="8">
    <location>
        <begin position="333"/>
        <end position="361"/>
    </location>
</feature>
<dbReference type="SMART" id="SM00382">
    <property type="entry name" value="AAA"/>
    <property type="match status" value="1"/>
</dbReference>
<organism evidence="10 11">
    <name type="scientific">Actinomadura darangshiensis</name>
    <dbReference type="NCBI Taxonomy" id="705336"/>
    <lineage>
        <taxon>Bacteria</taxon>
        <taxon>Bacillati</taxon>
        <taxon>Actinomycetota</taxon>
        <taxon>Actinomycetes</taxon>
        <taxon>Streptosporangiales</taxon>
        <taxon>Thermomonosporaceae</taxon>
        <taxon>Actinomadura</taxon>
    </lineage>
</organism>
<sequence>MGLSKPAAGPLLEIDRLSVDIRGEHGVARVVDEVSFAVGPRETVALVGESGSGKSVTSMSVLGLLPPRITRTRGSVRFEGRELLGLRSGELDRVRGDDIAMIFQEPMTSLNPAFTIGEQIAEQVRCHRGVSRKAARDRAVEVLDLVGVPSAAERLKAYPHEFSGGMRQRVMMAMALSCEPKLLIADEPTTALDVTIQALVLSELRALQERFGMSVLFITHDLGVVAEIADRVVVMYGGHLVETGRTAEVFAAPQHPYTEALLRSVPQGDTTGSRLWSIPGAIPTPEAMPDGCRFHPRCPHAKPGVCDADEPPLEPIGDGRSSRCVRREELRLSGIGGDAGGTGALAAEPLGGSVLPGGDRK</sequence>
<evidence type="ECO:0000256" key="8">
    <source>
        <dbReference type="SAM" id="MobiDB-lite"/>
    </source>
</evidence>
<reference evidence="10 11" key="1">
    <citation type="submission" date="2019-03" db="EMBL/GenBank/DDBJ databases">
        <title>Draft genome sequences of novel Actinobacteria.</title>
        <authorList>
            <person name="Sahin N."/>
            <person name="Ay H."/>
            <person name="Saygin H."/>
        </authorList>
    </citation>
    <scope>NUCLEOTIDE SEQUENCE [LARGE SCALE GENOMIC DNA]</scope>
    <source>
        <strain evidence="10 11">DSM 45941</strain>
    </source>
</reference>
<evidence type="ECO:0000256" key="2">
    <source>
        <dbReference type="ARBA" id="ARBA00005417"/>
    </source>
</evidence>
<keyword evidence="6 10" id="KW-0067">ATP-binding</keyword>
<dbReference type="SUPFAM" id="SSF52540">
    <property type="entry name" value="P-loop containing nucleoside triphosphate hydrolases"/>
    <property type="match status" value="1"/>
</dbReference>
<comment type="caution">
    <text evidence="10">The sequence shown here is derived from an EMBL/GenBank/DDBJ whole genome shotgun (WGS) entry which is preliminary data.</text>
</comment>
<dbReference type="GO" id="GO:0016887">
    <property type="term" value="F:ATP hydrolysis activity"/>
    <property type="evidence" value="ECO:0007669"/>
    <property type="project" value="InterPro"/>
</dbReference>
<gene>
    <name evidence="10" type="ORF">E1293_13450</name>
</gene>
<keyword evidence="7" id="KW-0472">Membrane</keyword>
<dbReference type="InterPro" id="IPR013563">
    <property type="entry name" value="Oligopep_ABC_C"/>
</dbReference>
<dbReference type="Pfam" id="PF08352">
    <property type="entry name" value="oligo_HPY"/>
    <property type="match status" value="1"/>
</dbReference>
<dbReference type="InterPro" id="IPR050388">
    <property type="entry name" value="ABC_Ni/Peptide_Import"/>
</dbReference>
<evidence type="ECO:0000313" key="11">
    <source>
        <dbReference type="Proteomes" id="UP000295578"/>
    </source>
</evidence>
<dbReference type="InterPro" id="IPR027417">
    <property type="entry name" value="P-loop_NTPase"/>
</dbReference>
<comment type="subcellular location">
    <subcellularLocation>
        <location evidence="1">Cell membrane</location>
        <topology evidence="1">Peripheral membrane protein</topology>
    </subcellularLocation>
</comment>
<keyword evidence="3" id="KW-0813">Transport</keyword>
<keyword evidence="5" id="KW-0547">Nucleotide-binding</keyword>
<dbReference type="RefSeq" id="WP_132197540.1">
    <property type="nucleotide sequence ID" value="NZ_SMKY01000047.1"/>
</dbReference>
<dbReference type="PROSITE" id="PS00211">
    <property type="entry name" value="ABC_TRANSPORTER_1"/>
    <property type="match status" value="1"/>
</dbReference>
<dbReference type="InterPro" id="IPR003593">
    <property type="entry name" value="AAA+_ATPase"/>
</dbReference>
<feature type="compositionally biased region" description="Gly residues" evidence="8">
    <location>
        <begin position="334"/>
        <end position="343"/>
    </location>
</feature>
<dbReference type="PANTHER" id="PTHR43297:SF2">
    <property type="entry name" value="DIPEPTIDE TRANSPORT ATP-BINDING PROTEIN DPPD"/>
    <property type="match status" value="1"/>
</dbReference>
<dbReference type="PANTHER" id="PTHR43297">
    <property type="entry name" value="OLIGOPEPTIDE TRANSPORT ATP-BINDING PROTEIN APPD"/>
    <property type="match status" value="1"/>
</dbReference>
<dbReference type="Gene3D" id="3.40.50.300">
    <property type="entry name" value="P-loop containing nucleotide triphosphate hydrolases"/>
    <property type="match status" value="1"/>
</dbReference>
<dbReference type="AlphaFoldDB" id="A0A4R5BFW5"/>
<evidence type="ECO:0000256" key="6">
    <source>
        <dbReference type="ARBA" id="ARBA00022840"/>
    </source>
</evidence>
<evidence type="ECO:0000256" key="7">
    <source>
        <dbReference type="ARBA" id="ARBA00023136"/>
    </source>
</evidence>
<comment type="similarity">
    <text evidence="2">Belongs to the ABC transporter superfamily.</text>
</comment>
<evidence type="ECO:0000256" key="3">
    <source>
        <dbReference type="ARBA" id="ARBA00022448"/>
    </source>
</evidence>
<dbReference type="Pfam" id="PF00005">
    <property type="entry name" value="ABC_tran"/>
    <property type="match status" value="1"/>
</dbReference>
<dbReference type="InterPro" id="IPR003439">
    <property type="entry name" value="ABC_transporter-like_ATP-bd"/>
</dbReference>
<evidence type="ECO:0000256" key="4">
    <source>
        <dbReference type="ARBA" id="ARBA00022475"/>
    </source>
</evidence>
<dbReference type="NCBIfam" id="TIGR01727">
    <property type="entry name" value="oligo_HPY"/>
    <property type="match status" value="1"/>
</dbReference>